<comment type="caution">
    <text evidence="2">The sequence shown here is derived from an EMBL/GenBank/DDBJ whole genome shotgun (WGS) entry which is preliminary data.</text>
</comment>
<feature type="non-terminal residue" evidence="2">
    <location>
        <position position="1"/>
    </location>
</feature>
<evidence type="ECO:0000313" key="3">
    <source>
        <dbReference type="Proteomes" id="UP001153555"/>
    </source>
</evidence>
<gene>
    <name evidence="2" type="ORF">SHERM_18149</name>
</gene>
<evidence type="ECO:0000256" key="1">
    <source>
        <dbReference type="SAM" id="MobiDB-lite"/>
    </source>
</evidence>
<protein>
    <submittedName>
        <fullName evidence="2">Uncharacterized protein</fullName>
    </submittedName>
</protein>
<dbReference type="InterPro" id="IPR021109">
    <property type="entry name" value="Peptidase_aspartic_dom_sf"/>
</dbReference>
<dbReference type="SUPFAM" id="SSF50630">
    <property type="entry name" value="Acid proteases"/>
    <property type="match status" value="1"/>
</dbReference>
<evidence type="ECO:0000313" key="2">
    <source>
        <dbReference type="EMBL" id="CAA0819896.1"/>
    </source>
</evidence>
<feature type="compositionally biased region" description="Basic and acidic residues" evidence="1">
    <location>
        <begin position="1"/>
        <end position="29"/>
    </location>
</feature>
<dbReference type="CDD" id="cd00303">
    <property type="entry name" value="retropepsin_like"/>
    <property type="match status" value="1"/>
</dbReference>
<feature type="compositionally biased region" description="Basic and acidic residues" evidence="1">
    <location>
        <begin position="134"/>
        <end position="143"/>
    </location>
</feature>
<reference evidence="2" key="1">
    <citation type="submission" date="2019-12" db="EMBL/GenBank/DDBJ databases">
        <authorList>
            <person name="Scholes J."/>
        </authorList>
    </citation>
    <scope>NUCLEOTIDE SEQUENCE</scope>
</reference>
<dbReference type="EMBL" id="CACSLK010019758">
    <property type="protein sequence ID" value="CAA0819896.1"/>
    <property type="molecule type" value="Genomic_DNA"/>
</dbReference>
<dbReference type="PANTHER" id="PTHR33240:SF15">
    <property type="entry name" value="GAG-PRO-LIKE PROTEIN"/>
    <property type="match status" value="1"/>
</dbReference>
<dbReference type="AlphaFoldDB" id="A0A9N7N0Q0"/>
<organism evidence="2 3">
    <name type="scientific">Striga hermonthica</name>
    <name type="common">Purple witchweed</name>
    <name type="synonym">Buchnera hermonthica</name>
    <dbReference type="NCBI Taxonomy" id="68872"/>
    <lineage>
        <taxon>Eukaryota</taxon>
        <taxon>Viridiplantae</taxon>
        <taxon>Streptophyta</taxon>
        <taxon>Embryophyta</taxon>
        <taxon>Tracheophyta</taxon>
        <taxon>Spermatophyta</taxon>
        <taxon>Magnoliopsida</taxon>
        <taxon>eudicotyledons</taxon>
        <taxon>Gunneridae</taxon>
        <taxon>Pentapetalae</taxon>
        <taxon>asterids</taxon>
        <taxon>lamiids</taxon>
        <taxon>Lamiales</taxon>
        <taxon>Orobanchaceae</taxon>
        <taxon>Buchnereae</taxon>
        <taxon>Striga</taxon>
    </lineage>
</organism>
<feature type="non-terminal residue" evidence="2">
    <location>
        <position position="447"/>
    </location>
</feature>
<feature type="compositionally biased region" description="Basic and acidic residues" evidence="1">
    <location>
        <begin position="349"/>
        <end position="367"/>
    </location>
</feature>
<dbReference type="PANTHER" id="PTHR33240">
    <property type="entry name" value="OS08G0508500 PROTEIN"/>
    <property type="match status" value="1"/>
</dbReference>
<dbReference type="Gene3D" id="2.40.70.10">
    <property type="entry name" value="Acid Proteases"/>
    <property type="match status" value="1"/>
</dbReference>
<dbReference type="OrthoDB" id="2919534at2759"/>
<keyword evidence="3" id="KW-1185">Reference proteome</keyword>
<name>A0A9N7N0Q0_STRHE</name>
<feature type="region of interest" description="Disordered" evidence="1">
    <location>
        <begin position="116"/>
        <end position="144"/>
    </location>
</feature>
<feature type="region of interest" description="Disordered" evidence="1">
    <location>
        <begin position="349"/>
        <end position="368"/>
    </location>
</feature>
<dbReference type="Proteomes" id="UP001153555">
    <property type="component" value="Unassembled WGS sequence"/>
</dbReference>
<accession>A0A9N7N0Q0</accession>
<feature type="region of interest" description="Disordered" evidence="1">
    <location>
        <begin position="1"/>
        <end position="43"/>
    </location>
</feature>
<feature type="compositionally biased region" description="Basic residues" evidence="1">
    <location>
        <begin position="119"/>
        <end position="133"/>
    </location>
</feature>
<proteinExistence type="predicted"/>
<sequence length="447" mass="51401">DSRDQRRENRISSAGERKGSPRAEREGRPRGWRPTQYTPLSAPQAQILEVMEKEIHDNVVRWPKTRKDGPTRPKSNLYCRFHKDYGHNTDDCRHLKDEIERLIKVGHLKEFIYKDREKSNKRRERSRSPRKRARTPEKEELPQKRGTIHMIIGGSTDGDSNRARKAYARGRHGKVEIQQVDENGPVINFGPADAGEVERSQNDALMITTQISGYEVQRVFVDTGSSVNVIFYDCLKRMELDIQLTPLHTSLFGFNGSEVVPLGETMLAVVLGEGDLRKVKMVRFVVVDVESAYNVILGRPALNAFWAVVSTYHMKLKFPVGDQVGEARGDQKLSRTCYQIAVKTNQRAEVKEGKKPMMSEKRPRNGDLEPQGELMEIQIGETKEQTTKIGKDLKVELRNQLITLLTEFRDVFAFTPEELTRIDPAIMEHKRNVDPLRKLVKQRLRRH</sequence>